<evidence type="ECO:0000256" key="8">
    <source>
        <dbReference type="ARBA" id="ARBA00023012"/>
    </source>
</evidence>
<comment type="similarity">
    <text evidence="2">Belongs to the hemerythrin family.</text>
</comment>
<dbReference type="InterPro" id="IPR035965">
    <property type="entry name" value="PAS-like_dom_sf"/>
</dbReference>
<name>A0A840SDC3_9BURK</name>
<dbReference type="InterPro" id="IPR003661">
    <property type="entry name" value="HisK_dim/P_dom"/>
</dbReference>
<evidence type="ECO:0000259" key="16">
    <source>
        <dbReference type="PROSITE" id="PS50113"/>
    </source>
</evidence>
<dbReference type="Pfam" id="PF00512">
    <property type="entry name" value="HisKA"/>
    <property type="match status" value="1"/>
</dbReference>
<dbReference type="RefSeq" id="WP_138856438.1">
    <property type="nucleotide sequence ID" value="NZ_CP040709.1"/>
</dbReference>
<keyword evidence="8" id="KW-0902">Two-component regulatory system</keyword>
<evidence type="ECO:0000313" key="17">
    <source>
        <dbReference type="EMBL" id="MBB5206299.1"/>
    </source>
</evidence>
<dbReference type="PROSITE" id="PS50110">
    <property type="entry name" value="RESPONSE_REGULATORY"/>
    <property type="match status" value="1"/>
</dbReference>
<sequence length="1255" mass="139676">MTSIALFPWHSSFDTGLPDIDSQHQHLAALINQLADDYVHQQGRVDLPAVLAQLKAYALEHFDTEERIWRSAQGEQPFDQAHEASHHAFAQDIKALSDQSGKRPPDELGKEVLIYLVRWLSAHILGQDRELAACVLGLQSPATGLPEPERQALIRIILSMVEVLCSHSLSLAQQLEAQRQAQRALDAAREQLQKQVRYQQAALDNFPFLVWMKDLEGRFLATNRAYAQATGRQEAQELVGKGDAEVWPEETARRHRSEDLAALRAQHPISREQALDTPEGPQWFETYQTAVSQGNELLGTVGFARNITDRHTAQLALAASEANFRSFFDCIGDFLFVVDAQGLILRANLAVTQRLGYSEQELQGRSVLFVHPPEQAEQAQSLFLQLAAGERDRCDIPLCTARGERIEVETRVSHGQWDGQYALFCVSRDVSEARRLQAELERESSERRRLLDQAIEREFFWQQSQTVGQLGGWRADPRSGSLMWTDGVYDIVEMPRDFQPDLAAGLDCYLPEAQATVRRHLEQAQAHGTPFRVQVPLRGARSATVKWVELRGTPHRTPQGEIDYLMGTVQDISLQRNTESQLRASLAFNHSLIHTMVDGIAVCHAVPAEPFVAFSVWNPAMEALTGYSMEDINRLGWYQTVYIDPEIQQKARARMDRMRQGDNLDHEEWVITRKDGARRTVEITTKVVLTSEGEVHVMAVMRDISERRAMDRQLAESELRLRTLIEQSPMAIQIVAPDGAVRHVNQAWERLWGVPLDALVNYNMLADQQLIDKGVMPAIHSAFEGRTVAPLTMEYDRAATPQVASQGGKLLVRTIIYASRNSEGAINEVVLMQEDVTAIKRAEQELERHRHHLEAVVAERTADLRVAKEAADAANVAKSAFLANMSHEIRTPLNAIMGMAHMIRRGGLAPQQAEQLAKLVGASEHLLGIINAILELSKIEAGKFSLEDIQVQPSAIVGNVLSMVQERAHAKGLRLESTVQSTSHPLRGDPTRLQQALLNYVSNAVKFTEQGRVQIEVRIEAEEEDAVQLRFEVKDSGVGIDPAVLPRLFSAFEQADNSTTRKYGGTGLGLAITRKLAEMMGGSAGASSQPGQGSCFWFTARLPKGRHTDSAPADALPMGKAEALLRQQHAGARVLLAEDEPINCEITEMLLSEVGLQVESVEDGAQALARATSEHFDLILMDMQMPVMDGIEATRRIRALAQGRAVPILAMTANAFVEDRARCLEAGMSDFISKPVYPDQLYALLLRWLGTPAQK</sequence>
<dbReference type="InterPro" id="IPR013656">
    <property type="entry name" value="PAS_4"/>
</dbReference>
<dbReference type="SUPFAM" id="SSF47384">
    <property type="entry name" value="Homodimeric domain of signal transducing histidine kinase"/>
    <property type="match status" value="1"/>
</dbReference>
<comment type="function">
    <text evidence="10">Member of the two-component regulatory system BvgS/BvgA. Phosphorylates BvgA via a four-step phosphorelay in response to environmental signals.</text>
</comment>
<dbReference type="InterPro" id="IPR012312">
    <property type="entry name" value="Hemerythrin-like"/>
</dbReference>
<dbReference type="Gene3D" id="1.20.120.50">
    <property type="entry name" value="Hemerythrin-like"/>
    <property type="match status" value="1"/>
</dbReference>
<accession>A0A840SDC3</accession>
<dbReference type="InterPro" id="IPR000014">
    <property type="entry name" value="PAS"/>
</dbReference>
<evidence type="ECO:0000256" key="4">
    <source>
        <dbReference type="ARBA" id="ARBA00022553"/>
    </source>
</evidence>
<dbReference type="Gene3D" id="1.10.287.130">
    <property type="match status" value="1"/>
</dbReference>
<dbReference type="Pfam" id="PF13188">
    <property type="entry name" value="PAS_8"/>
    <property type="match status" value="1"/>
</dbReference>
<keyword evidence="7" id="KW-0408">Iron</keyword>
<dbReference type="FunFam" id="3.30.565.10:FF:000010">
    <property type="entry name" value="Sensor histidine kinase RcsC"/>
    <property type="match status" value="1"/>
</dbReference>
<dbReference type="Pfam" id="PF02518">
    <property type="entry name" value="HATPase_c"/>
    <property type="match status" value="1"/>
</dbReference>
<dbReference type="Pfam" id="PF00072">
    <property type="entry name" value="Response_reg"/>
    <property type="match status" value="1"/>
</dbReference>
<dbReference type="SUPFAM" id="SSF52172">
    <property type="entry name" value="CheY-like"/>
    <property type="match status" value="1"/>
</dbReference>
<feature type="domain" description="PAC" evidence="16">
    <location>
        <begin position="531"/>
        <end position="584"/>
    </location>
</feature>
<evidence type="ECO:0000256" key="6">
    <source>
        <dbReference type="ARBA" id="ARBA00022729"/>
    </source>
</evidence>
<dbReference type="PROSITE" id="PS50112">
    <property type="entry name" value="PAS"/>
    <property type="match status" value="2"/>
</dbReference>
<dbReference type="PRINTS" id="PR00344">
    <property type="entry name" value="BCTRLSENSOR"/>
</dbReference>
<dbReference type="InterPro" id="IPR004358">
    <property type="entry name" value="Sig_transdc_His_kin-like_C"/>
</dbReference>
<dbReference type="InterPro" id="IPR036097">
    <property type="entry name" value="HisK_dim/P_sf"/>
</dbReference>
<dbReference type="EMBL" id="JACHHO010000009">
    <property type="protein sequence ID" value="MBB5206299.1"/>
    <property type="molecule type" value="Genomic_DNA"/>
</dbReference>
<dbReference type="CDD" id="cd12107">
    <property type="entry name" value="Hemerythrin"/>
    <property type="match status" value="1"/>
</dbReference>
<dbReference type="CDD" id="cd17546">
    <property type="entry name" value="REC_hyHK_CKI1_RcsC-like"/>
    <property type="match status" value="1"/>
</dbReference>
<evidence type="ECO:0000259" key="15">
    <source>
        <dbReference type="PROSITE" id="PS50112"/>
    </source>
</evidence>
<feature type="domain" description="PAC" evidence="16">
    <location>
        <begin position="791"/>
        <end position="848"/>
    </location>
</feature>
<dbReference type="InterPro" id="IPR013767">
    <property type="entry name" value="PAS_fold"/>
</dbReference>
<keyword evidence="5" id="KW-0479">Metal-binding</keyword>
<comment type="catalytic activity">
    <reaction evidence="1">
        <text>ATP + protein L-histidine = ADP + protein N-phospho-L-histidine.</text>
        <dbReference type="EC" id="2.7.13.3"/>
    </reaction>
</comment>
<dbReference type="PROSITE" id="PS50109">
    <property type="entry name" value="HIS_KIN"/>
    <property type="match status" value="1"/>
</dbReference>
<evidence type="ECO:0000256" key="1">
    <source>
        <dbReference type="ARBA" id="ARBA00000085"/>
    </source>
</evidence>
<dbReference type="SUPFAM" id="SSF47188">
    <property type="entry name" value="Hemerythrin-like"/>
    <property type="match status" value="1"/>
</dbReference>
<dbReference type="InterPro" id="IPR005467">
    <property type="entry name" value="His_kinase_dom"/>
</dbReference>
<dbReference type="InterPro" id="IPR036890">
    <property type="entry name" value="HATPase_C_sf"/>
</dbReference>
<dbReference type="Pfam" id="PF00989">
    <property type="entry name" value="PAS"/>
    <property type="match status" value="1"/>
</dbReference>
<protein>
    <recommendedName>
        <fullName evidence="11">Virulence sensor protein BvgS</fullName>
        <ecNumber evidence="3">2.7.13.3</ecNumber>
    </recommendedName>
</protein>
<dbReference type="InterPro" id="IPR035938">
    <property type="entry name" value="Hemerythrin-like_sf"/>
</dbReference>
<dbReference type="SMART" id="SM00448">
    <property type="entry name" value="REC"/>
    <property type="match status" value="1"/>
</dbReference>
<dbReference type="InterPro" id="IPR012827">
    <property type="entry name" value="Hemerythrin_metal-bd"/>
</dbReference>
<dbReference type="PANTHER" id="PTHR45339">
    <property type="entry name" value="HYBRID SIGNAL TRANSDUCTION HISTIDINE KINASE J"/>
    <property type="match status" value="1"/>
</dbReference>
<dbReference type="CDD" id="cd00082">
    <property type="entry name" value="HisKA"/>
    <property type="match status" value="1"/>
</dbReference>
<evidence type="ECO:0000313" key="18">
    <source>
        <dbReference type="Proteomes" id="UP000554837"/>
    </source>
</evidence>
<dbReference type="EC" id="2.7.13.3" evidence="3"/>
<evidence type="ECO:0000256" key="11">
    <source>
        <dbReference type="ARBA" id="ARBA00070152"/>
    </source>
</evidence>
<dbReference type="Pfam" id="PF08448">
    <property type="entry name" value="PAS_4"/>
    <property type="match status" value="1"/>
</dbReference>
<dbReference type="PROSITE" id="PS50113">
    <property type="entry name" value="PAC"/>
    <property type="match status" value="3"/>
</dbReference>
<reference evidence="17 18" key="1">
    <citation type="submission" date="2020-08" db="EMBL/GenBank/DDBJ databases">
        <title>Genomic Encyclopedia of Type Strains, Phase IV (KMG-IV): sequencing the most valuable type-strain genomes for metagenomic binning, comparative biology and taxonomic classification.</title>
        <authorList>
            <person name="Goeker M."/>
        </authorList>
    </citation>
    <scope>NUCLEOTIDE SEQUENCE [LARGE SCALE GENOMIC DNA]</scope>
    <source>
        <strain evidence="17 18">DSM 23958</strain>
    </source>
</reference>
<dbReference type="CDD" id="cd16922">
    <property type="entry name" value="HATPase_EvgS-ArcB-TorS-like"/>
    <property type="match status" value="1"/>
</dbReference>
<evidence type="ECO:0000259" key="13">
    <source>
        <dbReference type="PROSITE" id="PS50109"/>
    </source>
</evidence>
<dbReference type="OrthoDB" id="219325at2"/>
<dbReference type="InterPro" id="IPR001610">
    <property type="entry name" value="PAC"/>
</dbReference>
<dbReference type="SMART" id="SM00388">
    <property type="entry name" value="HisKA"/>
    <property type="match status" value="1"/>
</dbReference>
<dbReference type="Gene3D" id="3.30.565.10">
    <property type="entry name" value="Histidine kinase-like ATPase, C-terminal domain"/>
    <property type="match status" value="1"/>
</dbReference>
<evidence type="ECO:0000256" key="7">
    <source>
        <dbReference type="ARBA" id="ARBA00023004"/>
    </source>
</evidence>
<feature type="domain" description="Response regulatory" evidence="14">
    <location>
        <begin position="1133"/>
        <end position="1249"/>
    </location>
</feature>
<keyword evidence="18" id="KW-1185">Reference proteome</keyword>
<dbReference type="Pfam" id="PF13426">
    <property type="entry name" value="PAS_9"/>
    <property type="match status" value="1"/>
</dbReference>
<dbReference type="InterPro" id="IPR011006">
    <property type="entry name" value="CheY-like_superfamily"/>
</dbReference>
<keyword evidence="6" id="KW-0732">Signal</keyword>
<evidence type="ECO:0000256" key="3">
    <source>
        <dbReference type="ARBA" id="ARBA00012438"/>
    </source>
</evidence>
<feature type="modified residue" description="4-aspartylphosphate" evidence="12">
    <location>
        <position position="1182"/>
    </location>
</feature>
<dbReference type="PANTHER" id="PTHR45339:SF5">
    <property type="entry name" value="HISTIDINE KINASE"/>
    <property type="match status" value="1"/>
</dbReference>
<dbReference type="SUPFAM" id="SSF55874">
    <property type="entry name" value="ATPase domain of HSP90 chaperone/DNA topoisomerase II/histidine kinase"/>
    <property type="match status" value="1"/>
</dbReference>
<evidence type="ECO:0000256" key="2">
    <source>
        <dbReference type="ARBA" id="ARBA00010587"/>
    </source>
</evidence>
<dbReference type="SMART" id="SM00091">
    <property type="entry name" value="PAS"/>
    <property type="match status" value="4"/>
</dbReference>
<dbReference type="InterPro" id="IPR000700">
    <property type="entry name" value="PAS-assoc_C"/>
</dbReference>
<evidence type="ECO:0000256" key="5">
    <source>
        <dbReference type="ARBA" id="ARBA00022723"/>
    </source>
</evidence>
<dbReference type="GO" id="GO:0006355">
    <property type="term" value="P:regulation of DNA-templated transcription"/>
    <property type="evidence" value="ECO:0007669"/>
    <property type="project" value="InterPro"/>
</dbReference>
<dbReference type="InterPro" id="IPR003594">
    <property type="entry name" value="HATPase_dom"/>
</dbReference>
<dbReference type="SMART" id="SM00387">
    <property type="entry name" value="HATPase_c"/>
    <property type="match status" value="1"/>
</dbReference>
<evidence type="ECO:0000256" key="10">
    <source>
        <dbReference type="ARBA" id="ARBA00058004"/>
    </source>
</evidence>
<gene>
    <name evidence="17" type="ORF">HNQ51_003645</name>
</gene>
<comment type="caution">
    <text evidence="17">The sequence shown here is derived from an EMBL/GenBank/DDBJ whole genome shotgun (WGS) entry which is preliminary data.</text>
</comment>
<feature type="domain" description="PAS" evidence="15">
    <location>
        <begin position="320"/>
        <end position="389"/>
    </location>
</feature>
<feature type="domain" description="Histidine kinase" evidence="13">
    <location>
        <begin position="884"/>
        <end position="1104"/>
    </location>
</feature>
<feature type="domain" description="PAS" evidence="15">
    <location>
        <begin position="717"/>
        <end position="767"/>
    </location>
</feature>
<organism evidence="17 18">
    <name type="scientific">Inhella inkyongensis</name>
    <dbReference type="NCBI Taxonomy" id="392593"/>
    <lineage>
        <taxon>Bacteria</taxon>
        <taxon>Pseudomonadati</taxon>
        <taxon>Pseudomonadota</taxon>
        <taxon>Betaproteobacteria</taxon>
        <taxon>Burkholderiales</taxon>
        <taxon>Sphaerotilaceae</taxon>
        <taxon>Inhella</taxon>
    </lineage>
</organism>
<feature type="domain" description="PAC" evidence="16">
    <location>
        <begin position="665"/>
        <end position="716"/>
    </location>
</feature>
<dbReference type="GO" id="GO:0000155">
    <property type="term" value="F:phosphorelay sensor kinase activity"/>
    <property type="evidence" value="ECO:0007669"/>
    <property type="project" value="InterPro"/>
</dbReference>
<dbReference type="Proteomes" id="UP000554837">
    <property type="component" value="Unassembled WGS sequence"/>
</dbReference>
<dbReference type="InterPro" id="IPR001789">
    <property type="entry name" value="Sig_transdc_resp-reg_receiver"/>
</dbReference>
<dbReference type="Pfam" id="PF01814">
    <property type="entry name" value="Hemerythrin"/>
    <property type="match status" value="1"/>
</dbReference>
<dbReference type="SMART" id="SM00086">
    <property type="entry name" value="PAC"/>
    <property type="match status" value="4"/>
</dbReference>
<dbReference type="Gene3D" id="3.40.50.2300">
    <property type="match status" value="1"/>
</dbReference>
<evidence type="ECO:0000256" key="9">
    <source>
        <dbReference type="ARBA" id="ARBA00023026"/>
    </source>
</evidence>
<proteinExistence type="inferred from homology"/>
<dbReference type="AlphaFoldDB" id="A0A840SDC3"/>
<keyword evidence="9" id="KW-0843">Virulence</keyword>
<evidence type="ECO:0000259" key="14">
    <source>
        <dbReference type="PROSITE" id="PS50110"/>
    </source>
</evidence>
<dbReference type="NCBIfam" id="TIGR02481">
    <property type="entry name" value="hemeryth_dom"/>
    <property type="match status" value="1"/>
</dbReference>
<dbReference type="Gene3D" id="3.30.450.20">
    <property type="entry name" value="PAS domain"/>
    <property type="match status" value="5"/>
</dbReference>
<keyword evidence="4 12" id="KW-0597">Phosphoprotein</keyword>
<dbReference type="NCBIfam" id="TIGR00229">
    <property type="entry name" value="sensory_box"/>
    <property type="match status" value="4"/>
</dbReference>
<dbReference type="SUPFAM" id="SSF55785">
    <property type="entry name" value="PYP-like sensor domain (PAS domain)"/>
    <property type="match status" value="5"/>
</dbReference>
<dbReference type="GO" id="GO:0046872">
    <property type="term" value="F:metal ion binding"/>
    <property type="evidence" value="ECO:0007669"/>
    <property type="project" value="UniProtKB-KW"/>
</dbReference>
<evidence type="ECO:0000256" key="12">
    <source>
        <dbReference type="PROSITE-ProRule" id="PRU00169"/>
    </source>
</evidence>
<dbReference type="CDD" id="cd00130">
    <property type="entry name" value="PAS"/>
    <property type="match status" value="3"/>
</dbReference>